<evidence type="ECO:0000313" key="4">
    <source>
        <dbReference type="Proteomes" id="UP000192907"/>
    </source>
</evidence>
<keyword evidence="2" id="KW-0732">Signal</keyword>
<organism evidence="3 4">
    <name type="scientific">Pseudobacteriovorax antillogorgiicola</name>
    <dbReference type="NCBI Taxonomy" id="1513793"/>
    <lineage>
        <taxon>Bacteria</taxon>
        <taxon>Pseudomonadati</taxon>
        <taxon>Bdellovibrionota</taxon>
        <taxon>Oligoflexia</taxon>
        <taxon>Oligoflexales</taxon>
        <taxon>Pseudobacteriovoracaceae</taxon>
        <taxon>Pseudobacteriovorax</taxon>
    </lineage>
</organism>
<feature type="chain" id="PRO_5012238346" description="Secreted protein" evidence="2">
    <location>
        <begin position="29"/>
        <end position="75"/>
    </location>
</feature>
<protein>
    <recommendedName>
        <fullName evidence="5">Secreted protein</fullName>
    </recommendedName>
</protein>
<feature type="region of interest" description="Disordered" evidence="1">
    <location>
        <begin position="30"/>
        <end position="75"/>
    </location>
</feature>
<evidence type="ECO:0008006" key="5">
    <source>
        <dbReference type="Google" id="ProtNLM"/>
    </source>
</evidence>
<evidence type="ECO:0000313" key="3">
    <source>
        <dbReference type="EMBL" id="SMF16784.1"/>
    </source>
</evidence>
<feature type="compositionally biased region" description="Polar residues" evidence="1">
    <location>
        <begin position="61"/>
        <end position="75"/>
    </location>
</feature>
<name>A0A1Y6BR42_9BACT</name>
<sequence length="75" mass="8471">MKKVKKIIPYLPWLMIAVLLFSSRSAFHSSADSLTDVNPDELEIEDADGKIQKAGYEPNTDIDSQWESMDTTKLP</sequence>
<accession>A0A1Y6BR42</accession>
<proteinExistence type="predicted"/>
<dbReference type="Proteomes" id="UP000192907">
    <property type="component" value="Unassembled WGS sequence"/>
</dbReference>
<reference evidence="4" key="1">
    <citation type="submission" date="2017-04" db="EMBL/GenBank/DDBJ databases">
        <authorList>
            <person name="Varghese N."/>
            <person name="Submissions S."/>
        </authorList>
    </citation>
    <scope>NUCLEOTIDE SEQUENCE [LARGE SCALE GENOMIC DNA]</scope>
    <source>
        <strain evidence="4">RKEM611</strain>
    </source>
</reference>
<feature type="signal peptide" evidence="2">
    <location>
        <begin position="1"/>
        <end position="28"/>
    </location>
</feature>
<dbReference type="RefSeq" id="WP_132318010.1">
    <property type="nucleotide sequence ID" value="NZ_FWZT01000006.1"/>
</dbReference>
<evidence type="ECO:0000256" key="1">
    <source>
        <dbReference type="SAM" id="MobiDB-lite"/>
    </source>
</evidence>
<evidence type="ECO:0000256" key="2">
    <source>
        <dbReference type="SAM" id="SignalP"/>
    </source>
</evidence>
<dbReference type="AlphaFoldDB" id="A0A1Y6BR42"/>
<gene>
    <name evidence="3" type="ORF">SAMN06296036_10667</name>
</gene>
<dbReference type="EMBL" id="FWZT01000006">
    <property type="protein sequence ID" value="SMF16784.1"/>
    <property type="molecule type" value="Genomic_DNA"/>
</dbReference>
<keyword evidence="4" id="KW-1185">Reference proteome</keyword>